<proteinExistence type="predicted"/>
<protein>
    <recommendedName>
        <fullName evidence="5">XPG-I domain-containing protein</fullName>
    </recommendedName>
</protein>
<keyword evidence="2" id="KW-0255">Endonuclease</keyword>
<dbReference type="VEuPathDB" id="FungiDB:MGL_0426"/>
<feature type="region of interest" description="Disordered" evidence="4">
    <location>
        <begin position="1"/>
        <end position="22"/>
    </location>
</feature>
<evidence type="ECO:0000313" key="7">
    <source>
        <dbReference type="Proteomes" id="UP000008837"/>
    </source>
</evidence>
<evidence type="ECO:0000259" key="5">
    <source>
        <dbReference type="SMART" id="SM00484"/>
    </source>
</evidence>
<dbReference type="OrthoDB" id="31113at2759"/>
<feature type="domain" description="XPG-I" evidence="5">
    <location>
        <begin position="279"/>
        <end position="362"/>
    </location>
</feature>
<dbReference type="Gene3D" id="3.40.50.1010">
    <property type="entry name" value="5'-nuclease"/>
    <property type="match status" value="1"/>
</dbReference>
<dbReference type="PANTHER" id="PTHR11081">
    <property type="entry name" value="FLAP ENDONUCLEASE FAMILY MEMBER"/>
    <property type="match status" value="1"/>
</dbReference>
<evidence type="ECO:0000256" key="4">
    <source>
        <dbReference type="SAM" id="MobiDB-lite"/>
    </source>
</evidence>
<accession>A8PTH6</accession>
<sequence>MVFDHPEARLPQKARENAKRRTAHHLATQRHAWELARFVRLQHLLACVDTYNTLTLQEKSITSQLLRQRLPRRPLHKDLVFSHKHSSPSNSQIESLVQYAMDPQTQFQDDIYEPYSPELFTCVDECEVIDKYADEDTMHPIKWHNAPSRLADAIQAIQQDYMSITQSFSDMRESTSQRPISLAEEHLYVMLTTGILGADTNLVTHNIDEWHMMCSQLEQSVRRLGSDDTHALNWFPAQMCVRDMVSQLCMLSDRLVGVYRRASRLVPKQAYLDLMDLCRLMHVPVLVTGDGSLGGGPMHEAEAMASSLVLHGYADMVASEDSDVLLYQVPLLRGLSNMTLELVDSQQVCQQLFPSATSPFALFMEFALLCGTDFNRTVPGIAAVSAHRWISIHASVEAVLRAQHERYAPPDQLGLDTYLAELSEARAIFLHPPSVAQAADLAGLTTATATTSNNKTNNARVTAEPAWAAFLRKCAHVSSNSVPTYDPIKLARFLRAHKVWFTESVREACAVHDTDVPASERVPQNWATMTPA</sequence>
<keyword evidence="1" id="KW-0479">Metal-binding</keyword>
<evidence type="ECO:0000256" key="2">
    <source>
        <dbReference type="ARBA" id="ARBA00022759"/>
    </source>
</evidence>
<dbReference type="GO" id="GO:0046872">
    <property type="term" value="F:metal ion binding"/>
    <property type="evidence" value="ECO:0007669"/>
    <property type="project" value="UniProtKB-KW"/>
</dbReference>
<name>A8PTH6_MALGO</name>
<dbReference type="KEGG" id="mgl:MGL_0426"/>
<dbReference type="Pfam" id="PF00867">
    <property type="entry name" value="XPG_I"/>
    <property type="match status" value="1"/>
</dbReference>
<evidence type="ECO:0000313" key="6">
    <source>
        <dbReference type="EMBL" id="EDP45437.1"/>
    </source>
</evidence>
<dbReference type="InParanoid" id="A8PTH6"/>
<reference evidence="6 7" key="1">
    <citation type="journal article" date="2007" name="Proc. Natl. Acad. Sci. U.S.A.">
        <title>Dandruff-associated Malassezia genomes reveal convergent and divergent virulence traits shared with plant and human fungal pathogens.</title>
        <authorList>
            <person name="Xu J."/>
            <person name="Saunders C.W."/>
            <person name="Hu P."/>
            <person name="Grant R.A."/>
            <person name="Boekhout T."/>
            <person name="Kuramae E.E."/>
            <person name="Kronstad J.W."/>
            <person name="Deangelis Y.M."/>
            <person name="Reeder N.L."/>
            <person name="Johnstone K.R."/>
            <person name="Leland M."/>
            <person name="Fieno A.M."/>
            <person name="Begley W.M."/>
            <person name="Sun Y."/>
            <person name="Lacey M.P."/>
            <person name="Chaudhary T."/>
            <person name="Keough T."/>
            <person name="Chu L."/>
            <person name="Sears R."/>
            <person name="Yuan B."/>
            <person name="Dawson T.L.Jr."/>
        </authorList>
    </citation>
    <scope>NUCLEOTIDE SEQUENCE [LARGE SCALE GENOMIC DNA]</scope>
    <source>
        <strain evidence="7">ATCC MYA-4612 / CBS 7966</strain>
    </source>
</reference>
<dbReference type="SUPFAM" id="SSF88723">
    <property type="entry name" value="PIN domain-like"/>
    <property type="match status" value="1"/>
</dbReference>
<keyword evidence="3" id="KW-0460">Magnesium</keyword>
<dbReference type="GO" id="GO:0005634">
    <property type="term" value="C:nucleus"/>
    <property type="evidence" value="ECO:0007669"/>
    <property type="project" value="TreeGrafter"/>
</dbReference>
<dbReference type="Gene3D" id="1.10.150.20">
    <property type="entry name" value="5' to 3' exonuclease, C-terminal subdomain"/>
    <property type="match status" value="1"/>
</dbReference>
<keyword evidence="7" id="KW-1185">Reference proteome</keyword>
<dbReference type="CDD" id="cd09897">
    <property type="entry name" value="H3TH_FEN1-XPG-like"/>
    <property type="match status" value="1"/>
</dbReference>
<feature type="compositionally biased region" description="Basic and acidic residues" evidence="4">
    <location>
        <begin position="1"/>
        <end position="19"/>
    </location>
</feature>
<keyword evidence="2" id="KW-0378">Hydrolase</keyword>
<dbReference type="RefSeq" id="XP_001732651.1">
    <property type="nucleotide sequence ID" value="XM_001732599.1"/>
</dbReference>
<gene>
    <name evidence="6" type="ORF">MGL_0426</name>
</gene>
<dbReference type="InterPro" id="IPR006086">
    <property type="entry name" value="XPG-I_dom"/>
</dbReference>
<evidence type="ECO:0000256" key="1">
    <source>
        <dbReference type="ARBA" id="ARBA00022723"/>
    </source>
</evidence>
<dbReference type="InterPro" id="IPR029060">
    <property type="entry name" value="PIN-like_dom_sf"/>
</dbReference>
<dbReference type="GO" id="GO:0017108">
    <property type="term" value="F:5'-flap endonuclease activity"/>
    <property type="evidence" value="ECO:0007669"/>
    <property type="project" value="TreeGrafter"/>
</dbReference>
<keyword evidence="2" id="KW-0540">Nuclease</keyword>
<dbReference type="GeneID" id="5856957"/>
<dbReference type="GO" id="GO:0008409">
    <property type="term" value="F:5'-3' exonuclease activity"/>
    <property type="evidence" value="ECO:0007669"/>
    <property type="project" value="TreeGrafter"/>
</dbReference>
<dbReference type="STRING" id="425265.A8PTH6"/>
<dbReference type="AlphaFoldDB" id="A8PTH6"/>
<dbReference type="SUPFAM" id="SSF47807">
    <property type="entry name" value="5' to 3' exonuclease, C-terminal subdomain"/>
    <property type="match status" value="1"/>
</dbReference>
<evidence type="ECO:0000256" key="3">
    <source>
        <dbReference type="ARBA" id="ARBA00022842"/>
    </source>
</evidence>
<dbReference type="EMBL" id="AAYY01000001">
    <property type="protein sequence ID" value="EDP45437.1"/>
    <property type="molecule type" value="Genomic_DNA"/>
</dbReference>
<dbReference type="GO" id="GO:0005737">
    <property type="term" value="C:cytoplasm"/>
    <property type="evidence" value="ECO:0007669"/>
    <property type="project" value="TreeGrafter"/>
</dbReference>
<dbReference type="GO" id="GO:0006281">
    <property type="term" value="P:DNA repair"/>
    <property type="evidence" value="ECO:0007669"/>
    <property type="project" value="UniProtKB-ARBA"/>
</dbReference>
<dbReference type="InterPro" id="IPR006084">
    <property type="entry name" value="XPG/Rad2"/>
</dbReference>
<dbReference type="Proteomes" id="UP000008837">
    <property type="component" value="Unassembled WGS sequence"/>
</dbReference>
<dbReference type="SMART" id="SM00484">
    <property type="entry name" value="XPGI"/>
    <property type="match status" value="1"/>
</dbReference>
<dbReference type="InterPro" id="IPR036279">
    <property type="entry name" value="5-3_exonuclease_C_sf"/>
</dbReference>
<dbReference type="PANTHER" id="PTHR11081:SF9">
    <property type="entry name" value="FLAP ENDONUCLEASE 1"/>
    <property type="match status" value="1"/>
</dbReference>
<organism evidence="6 7">
    <name type="scientific">Malassezia globosa (strain ATCC MYA-4612 / CBS 7966)</name>
    <name type="common">Dandruff-associated fungus</name>
    <dbReference type="NCBI Taxonomy" id="425265"/>
    <lineage>
        <taxon>Eukaryota</taxon>
        <taxon>Fungi</taxon>
        <taxon>Dikarya</taxon>
        <taxon>Basidiomycota</taxon>
        <taxon>Ustilaginomycotina</taxon>
        <taxon>Malasseziomycetes</taxon>
        <taxon>Malasseziales</taxon>
        <taxon>Malasseziaceae</taxon>
        <taxon>Malassezia</taxon>
    </lineage>
</organism>
<comment type="caution">
    <text evidence="6">The sequence shown here is derived from an EMBL/GenBank/DDBJ whole genome shotgun (WGS) entry which is preliminary data.</text>
</comment>